<dbReference type="InterPro" id="IPR036390">
    <property type="entry name" value="WH_DNA-bd_sf"/>
</dbReference>
<dbReference type="Gene3D" id="3.40.190.290">
    <property type="match status" value="1"/>
</dbReference>
<dbReference type="PANTHER" id="PTHR30537">
    <property type="entry name" value="HTH-TYPE TRANSCRIPTIONAL REGULATOR"/>
    <property type="match status" value="1"/>
</dbReference>
<sequence>MSRVPDFEAWAIFSRVARLRSFSAAAAELNLSPATVSKAVSRLEESLGAALIHRSTRTLSLTPTGLELVEQASSLLGAAEALDDVARSGSAQPRGLVRISAPVSFGVLHIAPLLPGLYDALPNVTVDLQLDDALTDLVASGFDVAVRIGWPRDSTLLARRLFDLRSFLVASPAYLARHGAPATPHDISAHACLSYSLLSAAERWKLVSETGEEVRIDVPAILTTNSGDAMLPLLHAGRAMAHMPEFMILDDLATGRLVKVLPHWRMATAGLYLVTPSSGPRPARVTAVLDHLARHLPTRMGEQGEPDR</sequence>
<keyword evidence="2" id="KW-0805">Transcription regulation</keyword>
<reference evidence="7" key="1">
    <citation type="journal article" date="2019" name="Int. J. Syst. Evol. Microbiol.">
        <title>The Global Catalogue of Microorganisms (GCM) 10K type strain sequencing project: providing services to taxonomists for standard genome sequencing and annotation.</title>
        <authorList>
            <consortium name="The Broad Institute Genomics Platform"/>
            <consortium name="The Broad Institute Genome Sequencing Center for Infectious Disease"/>
            <person name="Wu L."/>
            <person name="Ma J."/>
        </authorList>
    </citation>
    <scope>NUCLEOTIDE SEQUENCE [LARGE SCALE GENOMIC DNA]</scope>
    <source>
        <strain evidence="7">CCUG 61696</strain>
    </source>
</reference>
<comment type="caution">
    <text evidence="6">The sequence shown here is derived from an EMBL/GenBank/DDBJ whole genome shotgun (WGS) entry which is preliminary data.</text>
</comment>
<dbReference type="Gene3D" id="1.10.10.10">
    <property type="entry name" value="Winged helix-like DNA-binding domain superfamily/Winged helix DNA-binding domain"/>
    <property type="match status" value="1"/>
</dbReference>
<protein>
    <submittedName>
        <fullName evidence="6">LysR family transcriptional regulator</fullName>
    </submittedName>
</protein>
<feature type="domain" description="HTH lysR-type" evidence="5">
    <location>
        <begin position="5"/>
        <end position="62"/>
    </location>
</feature>
<dbReference type="InterPro" id="IPR005119">
    <property type="entry name" value="LysR_subst-bd"/>
</dbReference>
<evidence type="ECO:0000256" key="3">
    <source>
        <dbReference type="ARBA" id="ARBA00023125"/>
    </source>
</evidence>
<evidence type="ECO:0000256" key="4">
    <source>
        <dbReference type="ARBA" id="ARBA00023163"/>
    </source>
</evidence>
<keyword evidence="4" id="KW-0804">Transcription</keyword>
<dbReference type="SUPFAM" id="SSF46785">
    <property type="entry name" value="Winged helix' DNA-binding domain"/>
    <property type="match status" value="1"/>
</dbReference>
<dbReference type="SUPFAM" id="SSF53850">
    <property type="entry name" value="Periplasmic binding protein-like II"/>
    <property type="match status" value="1"/>
</dbReference>
<dbReference type="InterPro" id="IPR036388">
    <property type="entry name" value="WH-like_DNA-bd_sf"/>
</dbReference>
<proteinExistence type="inferred from homology"/>
<gene>
    <name evidence="6" type="ORF">ACFQ4O_00095</name>
</gene>
<dbReference type="InterPro" id="IPR000847">
    <property type="entry name" value="LysR_HTH_N"/>
</dbReference>
<dbReference type="PANTHER" id="PTHR30537:SF5">
    <property type="entry name" value="HTH-TYPE TRANSCRIPTIONAL ACTIVATOR TTDR-RELATED"/>
    <property type="match status" value="1"/>
</dbReference>
<dbReference type="EMBL" id="JBHTMX010000001">
    <property type="protein sequence ID" value="MFD1330398.1"/>
    <property type="molecule type" value="Genomic_DNA"/>
</dbReference>
<evidence type="ECO:0000313" key="7">
    <source>
        <dbReference type="Proteomes" id="UP001597171"/>
    </source>
</evidence>
<dbReference type="InterPro" id="IPR058163">
    <property type="entry name" value="LysR-type_TF_proteobact-type"/>
</dbReference>
<keyword evidence="7" id="KW-1185">Reference proteome</keyword>
<evidence type="ECO:0000256" key="2">
    <source>
        <dbReference type="ARBA" id="ARBA00023015"/>
    </source>
</evidence>
<evidence type="ECO:0000313" key="6">
    <source>
        <dbReference type="EMBL" id="MFD1330398.1"/>
    </source>
</evidence>
<keyword evidence="3" id="KW-0238">DNA-binding</keyword>
<dbReference type="Proteomes" id="UP001597171">
    <property type="component" value="Unassembled WGS sequence"/>
</dbReference>
<accession>A0ABW3Z2K7</accession>
<organism evidence="6 7">
    <name type="scientific">Methylopila musalis</name>
    <dbReference type="NCBI Taxonomy" id="1134781"/>
    <lineage>
        <taxon>Bacteria</taxon>
        <taxon>Pseudomonadati</taxon>
        <taxon>Pseudomonadota</taxon>
        <taxon>Alphaproteobacteria</taxon>
        <taxon>Hyphomicrobiales</taxon>
        <taxon>Methylopilaceae</taxon>
        <taxon>Methylopila</taxon>
    </lineage>
</organism>
<evidence type="ECO:0000259" key="5">
    <source>
        <dbReference type="PROSITE" id="PS50931"/>
    </source>
</evidence>
<dbReference type="PROSITE" id="PS50931">
    <property type="entry name" value="HTH_LYSR"/>
    <property type="match status" value="1"/>
</dbReference>
<dbReference type="Pfam" id="PF00126">
    <property type="entry name" value="HTH_1"/>
    <property type="match status" value="1"/>
</dbReference>
<name>A0ABW3Z2K7_9HYPH</name>
<dbReference type="Pfam" id="PF03466">
    <property type="entry name" value="LysR_substrate"/>
    <property type="match status" value="1"/>
</dbReference>
<dbReference type="CDD" id="cd08422">
    <property type="entry name" value="PBP2_CrgA_like"/>
    <property type="match status" value="1"/>
</dbReference>
<evidence type="ECO:0000256" key="1">
    <source>
        <dbReference type="ARBA" id="ARBA00009437"/>
    </source>
</evidence>
<dbReference type="PRINTS" id="PR00039">
    <property type="entry name" value="HTHLYSR"/>
</dbReference>
<comment type="similarity">
    <text evidence="1">Belongs to the LysR transcriptional regulatory family.</text>
</comment>
<dbReference type="RefSeq" id="WP_378773522.1">
    <property type="nucleotide sequence ID" value="NZ_JBHTMX010000001.1"/>
</dbReference>